<protein>
    <recommendedName>
        <fullName evidence="3">Tetratricopeptide repeat protein</fullName>
    </recommendedName>
</protein>
<dbReference type="Proteomes" id="UP001500630">
    <property type="component" value="Unassembled WGS sequence"/>
</dbReference>
<dbReference type="InterPro" id="IPR011990">
    <property type="entry name" value="TPR-like_helical_dom_sf"/>
</dbReference>
<proteinExistence type="predicted"/>
<evidence type="ECO:0008006" key="3">
    <source>
        <dbReference type="Google" id="ProtNLM"/>
    </source>
</evidence>
<dbReference type="Gene3D" id="1.25.40.10">
    <property type="entry name" value="Tetratricopeptide repeat domain"/>
    <property type="match status" value="1"/>
</dbReference>
<accession>A0ABP7A678</accession>
<dbReference type="EMBL" id="BAABDQ010000079">
    <property type="protein sequence ID" value="GAA3625676.1"/>
    <property type="molecule type" value="Genomic_DNA"/>
</dbReference>
<reference evidence="2" key="1">
    <citation type="journal article" date="2019" name="Int. J. Syst. Evol. Microbiol.">
        <title>The Global Catalogue of Microorganisms (GCM) 10K type strain sequencing project: providing services to taxonomists for standard genome sequencing and annotation.</title>
        <authorList>
            <consortium name="The Broad Institute Genomics Platform"/>
            <consortium name="The Broad Institute Genome Sequencing Center for Infectious Disease"/>
            <person name="Wu L."/>
            <person name="Ma J."/>
        </authorList>
    </citation>
    <scope>NUCLEOTIDE SEQUENCE [LARGE SCALE GENOMIC DNA]</scope>
    <source>
        <strain evidence="2">JCM 17326</strain>
    </source>
</reference>
<name>A0ABP7A678_9ACTN</name>
<organism evidence="1 2">
    <name type="scientific">Nonomuraea rosea</name>
    <dbReference type="NCBI Taxonomy" id="638574"/>
    <lineage>
        <taxon>Bacteria</taxon>
        <taxon>Bacillati</taxon>
        <taxon>Actinomycetota</taxon>
        <taxon>Actinomycetes</taxon>
        <taxon>Streptosporangiales</taxon>
        <taxon>Streptosporangiaceae</taxon>
        <taxon>Nonomuraea</taxon>
    </lineage>
</organism>
<evidence type="ECO:0000313" key="1">
    <source>
        <dbReference type="EMBL" id="GAA3625676.1"/>
    </source>
</evidence>
<sequence length="167" mass="18194">MWRCEEGLRTAQRAVEIRERLAEANPDAYLPDLATSLNTLAVRLGEAGRREERLRTAQRVSESYQELVARHPGSFGGMLARSLINLGKRLINVGRIREGPLCQSLVRPGAVAVALSALPRCRRRPAAGGWPGHRAADPRAPVTAAVRAHKLPRLLPLPAPGPERTPA</sequence>
<comment type="caution">
    <text evidence="1">The sequence shown here is derived from an EMBL/GenBank/DDBJ whole genome shotgun (WGS) entry which is preliminary data.</text>
</comment>
<evidence type="ECO:0000313" key="2">
    <source>
        <dbReference type="Proteomes" id="UP001500630"/>
    </source>
</evidence>
<keyword evidence="2" id="KW-1185">Reference proteome</keyword>
<gene>
    <name evidence="1" type="ORF">GCM10022419_134060</name>
</gene>